<dbReference type="AlphaFoldDB" id="A0A6I4T8H5"/>
<name>A0A6I4T8H5_9SPHN</name>
<comment type="caution">
    <text evidence="3">The sequence shown here is derived from an EMBL/GenBank/DDBJ whole genome shotgun (WGS) entry which is preliminary data.</text>
</comment>
<dbReference type="RefSeq" id="WP_160736999.1">
    <property type="nucleotide sequence ID" value="NZ_WTYT01000005.1"/>
</dbReference>
<protein>
    <submittedName>
        <fullName evidence="3">DUF1311 domain-containing protein</fullName>
    </submittedName>
</protein>
<keyword evidence="1" id="KW-0732">Signal</keyword>
<feature type="signal peptide" evidence="1">
    <location>
        <begin position="1"/>
        <end position="21"/>
    </location>
</feature>
<proteinExistence type="predicted"/>
<dbReference type="Pfam" id="PF07007">
    <property type="entry name" value="LprI"/>
    <property type="match status" value="1"/>
</dbReference>
<evidence type="ECO:0000313" key="3">
    <source>
        <dbReference type="EMBL" id="MXO66562.1"/>
    </source>
</evidence>
<organism evidence="3 4">
    <name type="scientific">Altericroceibacterium endophyticum</name>
    <dbReference type="NCBI Taxonomy" id="1808508"/>
    <lineage>
        <taxon>Bacteria</taxon>
        <taxon>Pseudomonadati</taxon>
        <taxon>Pseudomonadota</taxon>
        <taxon>Alphaproteobacteria</taxon>
        <taxon>Sphingomonadales</taxon>
        <taxon>Erythrobacteraceae</taxon>
        <taxon>Altericroceibacterium</taxon>
    </lineage>
</organism>
<dbReference type="EMBL" id="WTYT01000005">
    <property type="protein sequence ID" value="MXO66562.1"/>
    <property type="molecule type" value="Genomic_DNA"/>
</dbReference>
<evidence type="ECO:0000259" key="2">
    <source>
        <dbReference type="Pfam" id="PF07007"/>
    </source>
</evidence>
<reference evidence="3 4" key="1">
    <citation type="submission" date="2019-12" db="EMBL/GenBank/DDBJ databases">
        <title>Genomic-based taxomic classification of the family Erythrobacteraceae.</title>
        <authorList>
            <person name="Xu L."/>
        </authorList>
    </citation>
    <scope>NUCLEOTIDE SEQUENCE [LARGE SCALE GENOMIC DNA]</scope>
    <source>
        <strain evidence="3 4">LMG 29518</strain>
    </source>
</reference>
<feature type="chain" id="PRO_5026038626" evidence="1">
    <location>
        <begin position="22"/>
        <end position="167"/>
    </location>
</feature>
<accession>A0A6I4T8H5</accession>
<keyword evidence="4" id="KW-1185">Reference proteome</keyword>
<dbReference type="Gene3D" id="1.20.1270.180">
    <property type="match status" value="1"/>
</dbReference>
<evidence type="ECO:0000313" key="4">
    <source>
        <dbReference type="Proteomes" id="UP000438476"/>
    </source>
</evidence>
<feature type="domain" description="Lysozyme inhibitor LprI-like N-terminal" evidence="2">
    <location>
        <begin position="47"/>
        <end position="142"/>
    </location>
</feature>
<dbReference type="OrthoDB" id="7567258at2"/>
<evidence type="ECO:0000256" key="1">
    <source>
        <dbReference type="SAM" id="SignalP"/>
    </source>
</evidence>
<dbReference type="InterPro" id="IPR009739">
    <property type="entry name" value="LprI-like_N"/>
</dbReference>
<gene>
    <name evidence="3" type="ORF">GRI91_12405</name>
</gene>
<dbReference type="Proteomes" id="UP000438476">
    <property type="component" value="Unassembled WGS sequence"/>
</dbReference>
<sequence>MTSYFPFVLAATILSAAPAAAAALPDTEASASDNSSPDASAPQCPGRTTIEINECLYQDFETADAERKRYASAALKRMKDSASEFSDAMEAEAPGAFLAAEKAWEDYREHECGALYYYWSSGTIRGAMNLTCRIALTRQRTHVIWQNWLTFPDGSTPIMPEPKVTLP</sequence>